<dbReference type="InterPro" id="IPR011051">
    <property type="entry name" value="RmlC_Cupin_sf"/>
</dbReference>
<dbReference type="AlphaFoldDB" id="A0A6B8TKE3"/>
<dbReference type="CDD" id="cd02230">
    <property type="entry name" value="cupin_HP0902-like"/>
    <property type="match status" value="1"/>
</dbReference>
<dbReference type="Proteomes" id="UP000426857">
    <property type="component" value="Chromosome"/>
</dbReference>
<evidence type="ECO:0000259" key="1">
    <source>
        <dbReference type="Pfam" id="PF07883"/>
    </source>
</evidence>
<sequence>MSDAAATDDATPAPETFIDVIAAAPAAKDGEFPAATRVLTADGATIVVFTFAKGQRLDDHHAPHPLTVQVIEGCLKFTVEDRDYHLKPGRVLHVPEGIVHSVHADHRDAVFLLMLST</sequence>
<protein>
    <submittedName>
        <fullName evidence="2">Cupin domain-containing protein</fullName>
    </submittedName>
</protein>
<dbReference type="Pfam" id="PF07883">
    <property type="entry name" value="Cupin_2"/>
    <property type="match status" value="1"/>
</dbReference>
<feature type="domain" description="Cupin type-2" evidence="1">
    <location>
        <begin position="48"/>
        <end position="114"/>
    </location>
</feature>
<proteinExistence type="predicted"/>
<dbReference type="KEGG" id="cxe:FOB82_10750"/>
<gene>
    <name evidence="2" type="ORF">FOB82_10750</name>
</gene>
<organism evidence="2 3">
    <name type="scientific">Corynebacterium xerosis</name>
    <dbReference type="NCBI Taxonomy" id="1725"/>
    <lineage>
        <taxon>Bacteria</taxon>
        <taxon>Bacillati</taxon>
        <taxon>Actinomycetota</taxon>
        <taxon>Actinomycetes</taxon>
        <taxon>Mycobacteriales</taxon>
        <taxon>Corynebacteriaceae</taxon>
        <taxon>Corynebacterium</taxon>
    </lineage>
</organism>
<dbReference type="PANTHER" id="PTHR37694:SF1">
    <property type="entry name" value="SLR8022 PROTEIN"/>
    <property type="match status" value="1"/>
</dbReference>
<accession>A0A6B8TKE3</accession>
<reference evidence="2 3" key="1">
    <citation type="submission" date="2019-11" db="EMBL/GenBank/DDBJ databases">
        <title>FDA dAtabase for Regulatory Grade micrObial Sequences (FDA-ARGOS): Supporting development and validation of Infectious Disease Dx tests.</title>
        <authorList>
            <person name="Kerrigan L."/>
            <person name="Long C."/>
            <person name="Tallon L."/>
            <person name="Sadzewicz L."/>
            <person name="Vavikolanu K."/>
            <person name="Mehta A."/>
            <person name="Aluvathingal J."/>
            <person name="Nadendla S."/>
            <person name="Yan Y."/>
            <person name="Sichtig H."/>
        </authorList>
    </citation>
    <scope>NUCLEOTIDE SEQUENCE [LARGE SCALE GENOMIC DNA]</scope>
    <source>
        <strain evidence="2 3">FDAARGOS_674</strain>
    </source>
</reference>
<evidence type="ECO:0000313" key="3">
    <source>
        <dbReference type="Proteomes" id="UP000426857"/>
    </source>
</evidence>
<dbReference type="SUPFAM" id="SSF51182">
    <property type="entry name" value="RmlC-like cupins"/>
    <property type="match status" value="1"/>
</dbReference>
<dbReference type="InterPro" id="IPR014710">
    <property type="entry name" value="RmlC-like_jellyroll"/>
</dbReference>
<evidence type="ECO:0000313" key="2">
    <source>
        <dbReference type="EMBL" id="QGS35339.1"/>
    </source>
</evidence>
<dbReference type="EMBL" id="CP046322">
    <property type="protein sequence ID" value="QGS35339.1"/>
    <property type="molecule type" value="Genomic_DNA"/>
</dbReference>
<name>A0A6B8TKE3_9CORY</name>
<dbReference type="PANTHER" id="PTHR37694">
    <property type="entry name" value="SLR8022 PROTEIN"/>
    <property type="match status" value="1"/>
</dbReference>
<dbReference type="InterPro" id="IPR013096">
    <property type="entry name" value="Cupin_2"/>
</dbReference>
<dbReference type="Gene3D" id="2.60.120.10">
    <property type="entry name" value="Jelly Rolls"/>
    <property type="match status" value="1"/>
</dbReference>
<dbReference type="RefSeq" id="WP_155870283.1">
    <property type="nucleotide sequence ID" value="NZ_CP046322.1"/>
</dbReference>